<dbReference type="RefSeq" id="WP_013450090.1">
    <property type="nucleotide sequence ID" value="NC_014757.1"/>
</dbReference>
<dbReference type="AlphaFoldDB" id="E5AK32"/>
<evidence type="ECO:0000313" key="2">
    <source>
        <dbReference type="EMBL" id="CBW44172.1"/>
    </source>
</evidence>
<organism evidence="2">
    <name type="scientific">Bacillus cereus VPC1401</name>
    <dbReference type="NCBI Taxonomy" id="870739"/>
    <lineage>
        <taxon>Bacteria</taxon>
        <taxon>Bacillati</taxon>
        <taxon>Bacillota</taxon>
        <taxon>Bacilli</taxon>
        <taxon>Bacillales</taxon>
        <taxon>Bacillaceae</taxon>
        <taxon>Bacillus</taxon>
        <taxon>Bacillus cereus group</taxon>
    </lineage>
</organism>
<sequence>MSLNAEKEFNENDIGLDKTPQQRVAEARAALKAQGLDDTYEAVRIPTEEKKQKNKRIQSKA</sequence>
<name>E5AK32_BACCE</name>
<feature type="compositionally biased region" description="Basic and acidic residues" evidence="1">
    <location>
        <begin position="1"/>
        <end position="10"/>
    </location>
</feature>
<dbReference type="EMBL" id="FR675941">
    <property type="protein sequence ID" value="CBW44172.1"/>
    <property type="molecule type" value="Genomic_DNA"/>
</dbReference>
<evidence type="ECO:0000256" key="1">
    <source>
        <dbReference type="SAM" id="MobiDB-lite"/>
    </source>
</evidence>
<feature type="region of interest" description="Disordered" evidence="1">
    <location>
        <begin position="1"/>
        <end position="21"/>
    </location>
</feature>
<keyword evidence="2" id="KW-0614">Plasmid</keyword>
<geneLocation type="plasmid" evidence="2">
    <name>pLVP1401</name>
</geneLocation>
<protein>
    <submittedName>
        <fullName evidence="2">Fibronectin type III domain protein</fullName>
    </submittedName>
</protein>
<proteinExistence type="predicted"/>
<accession>E5AK32</accession>
<reference evidence="2" key="1">
    <citation type="submission" date="2010-08" db="EMBL/GenBank/DDBJ databases">
        <title>Diversity of serine proteases in the Bacillus cereus group.</title>
        <authorList>
            <person name="Zihlmann P."/>
            <person name="Perreten V."/>
        </authorList>
    </citation>
    <scope>NUCLEOTIDE SEQUENCE [LARGE SCALE GENOMIC DNA]</scope>
    <source>
        <strain evidence="2">VPC1401</strain>
        <plasmid evidence="2">pLVP1401</plasmid>
    </source>
</reference>
<gene>
    <name evidence="2" type="ORF">pLVP1401_21</name>
</gene>